<evidence type="ECO:0000256" key="1">
    <source>
        <dbReference type="SAM" id="SignalP"/>
    </source>
</evidence>
<feature type="chain" id="PRO_5041379962" description="Secreted protein" evidence="1">
    <location>
        <begin position="21"/>
        <end position="116"/>
    </location>
</feature>
<evidence type="ECO:0008006" key="4">
    <source>
        <dbReference type="Google" id="ProtNLM"/>
    </source>
</evidence>
<organism evidence="2 3">
    <name type="scientific">Cercophora newfieldiana</name>
    <dbReference type="NCBI Taxonomy" id="92897"/>
    <lineage>
        <taxon>Eukaryota</taxon>
        <taxon>Fungi</taxon>
        <taxon>Dikarya</taxon>
        <taxon>Ascomycota</taxon>
        <taxon>Pezizomycotina</taxon>
        <taxon>Sordariomycetes</taxon>
        <taxon>Sordariomycetidae</taxon>
        <taxon>Sordariales</taxon>
        <taxon>Lasiosphaeriaceae</taxon>
        <taxon>Cercophora</taxon>
    </lineage>
</organism>
<reference evidence="2" key="1">
    <citation type="submission" date="2023-06" db="EMBL/GenBank/DDBJ databases">
        <title>Genome-scale phylogeny and comparative genomics of the fungal order Sordariales.</title>
        <authorList>
            <consortium name="Lawrence Berkeley National Laboratory"/>
            <person name="Hensen N."/>
            <person name="Bonometti L."/>
            <person name="Westerberg I."/>
            <person name="Brannstrom I.O."/>
            <person name="Guillou S."/>
            <person name="Cros-Aarteil S."/>
            <person name="Calhoun S."/>
            <person name="Haridas S."/>
            <person name="Kuo A."/>
            <person name="Mondo S."/>
            <person name="Pangilinan J."/>
            <person name="Riley R."/>
            <person name="Labutti K."/>
            <person name="Andreopoulos B."/>
            <person name="Lipzen A."/>
            <person name="Chen C."/>
            <person name="Yanf M."/>
            <person name="Daum C."/>
            <person name="Ng V."/>
            <person name="Clum A."/>
            <person name="Steindorff A."/>
            <person name="Ohm R."/>
            <person name="Martin F."/>
            <person name="Silar P."/>
            <person name="Natvig D."/>
            <person name="Lalanne C."/>
            <person name="Gautier V."/>
            <person name="Ament-Velasquez S.L."/>
            <person name="Kruys A."/>
            <person name="Hutchinson M.I."/>
            <person name="Powell A.J."/>
            <person name="Barry K."/>
            <person name="Miller A.N."/>
            <person name="Grigoriev I.V."/>
            <person name="Debuchy R."/>
            <person name="Gladieux P."/>
            <person name="Thoren M.H."/>
            <person name="Johannesson H."/>
        </authorList>
    </citation>
    <scope>NUCLEOTIDE SEQUENCE</scope>
    <source>
        <strain evidence="2">SMH2532-1</strain>
    </source>
</reference>
<dbReference type="AlphaFoldDB" id="A0AA39XVA3"/>
<evidence type="ECO:0000313" key="2">
    <source>
        <dbReference type="EMBL" id="KAK0639735.1"/>
    </source>
</evidence>
<sequence>MQIRTSFTLLAILFGHLTLAADQVQVVTFATDDCQTDPVVRNTYPLFRGSSGCVNTPNRVECHVGNRGADVWMVHSCMIELASRSDCHGSSAGFVPENRCTTMTDAAIASFWYSCN</sequence>
<feature type="signal peptide" evidence="1">
    <location>
        <begin position="1"/>
        <end position="20"/>
    </location>
</feature>
<name>A0AA39XVA3_9PEZI</name>
<evidence type="ECO:0000313" key="3">
    <source>
        <dbReference type="Proteomes" id="UP001174936"/>
    </source>
</evidence>
<proteinExistence type="predicted"/>
<comment type="caution">
    <text evidence="2">The sequence shown here is derived from an EMBL/GenBank/DDBJ whole genome shotgun (WGS) entry which is preliminary data.</text>
</comment>
<protein>
    <recommendedName>
        <fullName evidence="4">Secreted protein</fullName>
    </recommendedName>
</protein>
<keyword evidence="3" id="KW-1185">Reference proteome</keyword>
<gene>
    <name evidence="2" type="ORF">B0T16DRAFT_450347</name>
</gene>
<keyword evidence="1" id="KW-0732">Signal</keyword>
<accession>A0AA39XVA3</accession>
<dbReference type="Proteomes" id="UP001174936">
    <property type="component" value="Unassembled WGS sequence"/>
</dbReference>
<dbReference type="EMBL" id="JAULSV010000007">
    <property type="protein sequence ID" value="KAK0639735.1"/>
    <property type="molecule type" value="Genomic_DNA"/>
</dbReference>